<gene>
    <name evidence="1" type="ORF">EJC49_07265</name>
</gene>
<comment type="caution">
    <text evidence="1">The sequence shown here is derived from an EMBL/GenBank/DDBJ whole genome shotgun (WGS) entry which is preliminary data.</text>
</comment>
<name>A0A3R9YTZ0_9HYPH</name>
<evidence type="ECO:0000313" key="1">
    <source>
        <dbReference type="EMBL" id="RST87061.1"/>
    </source>
</evidence>
<organism evidence="1 2">
    <name type="scientific">Aquibium carbonis</name>
    <dbReference type="NCBI Taxonomy" id="2495581"/>
    <lineage>
        <taxon>Bacteria</taxon>
        <taxon>Pseudomonadati</taxon>
        <taxon>Pseudomonadota</taxon>
        <taxon>Alphaproteobacteria</taxon>
        <taxon>Hyphomicrobiales</taxon>
        <taxon>Phyllobacteriaceae</taxon>
        <taxon>Aquibium</taxon>
    </lineage>
</organism>
<dbReference type="Proteomes" id="UP000278398">
    <property type="component" value="Unassembled WGS sequence"/>
</dbReference>
<reference evidence="1 2" key="1">
    <citation type="submission" date="2018-12" db="EMBL/GenBank/DDBJ databases">
        <title>Mesorhizobium carbonis sp. nov., isolated from coal mine water.</title>
        <authorList>
            <person name="Xin W."/>
            <person name="Xu Z."/>
            <person name="Xiang F."/>
            <person name="Zhang J."/>
            <person name="Xi L."/>
            <person name="Liu J."/>
        </authorList>
    </citation>
    <scope>NUCLEOTIDE SEQUENCE [LARGE SCALE GENOMIC DNA]</scope>
    <source>
        <strain evidence="1 2">B2.3</strain>
    </source>
</reference>
<accession>A0A3R9YTZ0</accession>
<evidence type="ECO:0000313" key="2">
    <source>
        <dbReference type="Proteomes" id="UP000278398"/>
    </source>
</evidence>
<dbReference type="AlphaFoldDB" id="A0A3R9YTZ0"/>
<dbReference type="RefSeq" id="WP_126698801.1">
    <property type="nucleotide sequence ID" value="NZ_RWKW01000026.1"/>
</dbReference>
<sequence>MEHLRARAANSLRDLEDTVVALLAAAPNGLTNIDVTTTLGLHSDHLGNHRNYLSWSILGRLMRAGRVRGEKDEKGKMRYFSNE</sequence>
<keyword evidence="2" id="KW-1185">Reference proteome</keyword>
<dbReference type="OrthoDB" id="67448at2"/>
<dbReference type="EMBL" id="RWKW01000026">
    <property type="protein sequence ID" value="RST87061.1"/>
    <property type="molecule type" value="Genomic_DNA"/>
</dbReference>
<proteinExistence type="predicted"/>
<protein>
    <submittedName>
        <fullName evidence="1">Uncharacterized protein</fullName>
    </submittedName>
</protein>